<evidence type="ECO:0000313" key="1">
    <source>
        <dbReference type="EMBL" id="PSK35947.1"/>
    </source>
</evidence>
<dbReference type="InterPro" id="IPR046341">
    <property type="entry name" value="SET_dom_sf"/>
</dbReference>
<organism evidence="1 2">
    <name type="scientific">Elsinoe australis</name>
    <dbReference type="NCBI Taxonomy" id="40998"/>
    <lineage>
        <taxon>Eukaryota</taxon>
        <taxon>Fungi</taxon>
        <taxon>Dikarya</taxon>
        <taxon>Ascomycota</taxon>
        <taxon>Pezizomycotina</taxon>
        <taxon>Dothideomycetes</taxon>
        <taxon>Dothideomycetidae</taxon>
        <taxon>Myriangiales</taxon>
        <taxon>Elsinoaceae</taxon>
        <taxon>Elsinoe</taxon>
    </lineage>
</organism>
<dbReference type="InterPro" id="IPR050600">
    <property type="entry name" value="SETD3_SETD6_MTase"/>
</dbReference>
<comment type="caution">
    <text evidence="1">The sequence shown here is derived from an EMBL/GenBank/DDBJ whole genome shotgun (WGS) entry which is preliminary data.</text>
</comment>
<dbReference type="Proteomes" id="UP000243723">
    <property type="component" value="Unassembled WGS sequence"/>
</dbReference>
<name>A0A2P7YJ33_9PEZI</name>
<dbReference type="EMBL" id="NHZQ01000422">
    <property type="protein sequence ID" value="PSK35947.1"/>
    <property type="molecule type" value="Genomic_DNA"/>
</dbReference>
<sequence>MEALAEWLKANNGRLHSSTRLSSGGEQGGHLMAQQDLSEGAQIMSVPHSLAMSCLNALVDDTLPVLKANADSFTVEALGVLYLMSQWLNKDKSFWKPYLDILPTPEQGFNTPFWFEEDDLSWLQGTDLMKTFEGLESAWRTYWRDDTKVLHEGGMDYIIVRFGTLCKWAATVYNSRSLSSRAVRPQDSKYWTAYKQGPNGRQTVLLDFSRVPETRKDFPVLVPIMDCLNHNPDAKVDWTFEPGRFVLSLHEGVSNGKEVFNNYGPKSNSELLMGYGFCIEGNPYDCVFETLKSPPRELHKLLRFIHPGYFTTMGLWNSDTATFRLSGSQDSQESVWDRIPVPLVELFYYIVVFERGLLVTPIEEDPKDYLLTGHGRRVLPRIAFYIVSSLMPKITKITEADATLPSQPANEKQRYAKMYRDGQLSIMHSLREGLLNYNRSFRPNKVITGPTDYQNVEIKPFILTLEEACHSFAASAPVHHEQFVSGILSNYQIDDISALRGSEVEQHVWVLFLCAALISIASNIAGSDRKSRESERDMLLLQVQSLSNEYGGDQYLTAAEDIEMGDNRQDPEGRAFMGMVGKAAAAVGSGNEHATNIWKSSLWSCDLLLDWGLRIARSQGMNMRIADNDVRYVVYLHIDDRLPSEQNE</sequence>
<keyword evidence="2" id="KW-1185">Reference proteome</keyword>
<dbReference type="SUPFAM" id="SSF82199">
    <property type="entry name" value="SET domain"/>
    <property type="match status" value="1"/>
</dbReference>
<gene>
    <name evidence="1" type="ORF">B9Z65_5762</name>
</gene>
<dbReference type="PANTHER" id="PTHR13271">
    <property type="entry name" value="UNCHARACTERIZED PUTATIVE METHYLTRANSFERASE"/>
    <property type="match status" value="1"/>
</dbReference>
<evidence type="ECO:0000313" key="2">
    <source>
        <dbReference type="Proteomes" id="UP000243723"/>
    </source>
</evidence>
<dbReference type="OrthoDB" id="42889at2759"/>
<dbReference type="STRING" id="40998.A0A2P7YJ33"/>
<dbReference type="GO" id="GO:0016279">
    <property type="term" value="F:protein-lysine N-methyltransferase activity"/>
    <property type="evidence" value="ECO:0007669"/>
    <property type="project" value="TreeGrafter"/>
</dbReference>
<keyword evidence="1" id="KW-0489">Methyltransferase</keyword>
<dbReference type="GO" id="GO:0032259">
    <property type="term" value="P:methylation"/>
    <property type="evidence" value="ECO:0007669"/>
    <property type="project" value="UniProtKB-KW"/>
</dbReference>
<reference evidence="1 2" key="1">
    <citation type="submission" date="2017-05" db="EMBL/GenBank/DDBJ databases">
        <title>Draft genome sequence of Elsinoe australis.</title>
        <authorList>
            <person name="Cheng Q."/>
        </authorList>
    </citation>
    <scope>NUCLEOTIDE SEQUENCE [LARGE SCALE GENOMIC DNA]</scope>
    <source>
        <strain evidence="1 2">NL1</strain>
    </source>
</reference>
<dbReference type="AlphaFoldDB" id="A0A2P7YJ33"/>
<dbReference type="Gene3D" id="3.90.1410.10">
    <property type="entry name" value="set domain protein methyltransferase, domain 1"/>
    <property type="match status" value="1"/>
</dbReference>
<protein>
    <submittedName>
        <fullName evidence="1">Ribosomal lysine N-methyltransferase 4</fullName>
    </submittedName>
</protein>
<keyword evidence="1" id="KW-0808">Transferase</keyword>
<proteinExistence type="predicted"/>
<accession>A0A2P7YJ33</accession>